<evidence type="ECO:0000313" key="2">
    <source>
        <dbReference type="EMBL" id="KAH7951607.1"/>
    </source>
</evidence>
<dbReference type="VEuPathDB" id="VectorBase:RSAN_046669"/>
<dbReference type="InterPro" id="IPR052560">
    <property type="entry name" value="RdDP_mobile_element"/>
</dbReference>
<proteinExistence type="predicted"/>
<reference evidence="2" key="2">
    <citation type="submission" date="2021-09" db="EMBL/GenBank/DDBJ databases">
        <authorList>
            <person name="Jia N."/>
            <person name="Wang J."/>
            <person name="Shi W."/>
            <person name="Du L."/>
            <person name="Sun Y."/>
            <person name="Zhan W."/>
            <person name="Jiang J."/>
            <person name="Wang Q."/>
            <person name="Zhang B."/>
            <person name="Ji P."/>
            <person name="Sakyi L.B."/>
            <person name="Cui X."/>
            <person name="Yuan T."/>
            <person name="Jiang B."/>
            <person name="Yang W."/>
            <person name="Lam T.T.-Y."/>
            <person name="Chang Q."/>
            <person name="Ding S."/>
            <person name="Wang X."/>
            <person name="Zhu J."/>
            <person name="Ruan X."/>
            <person name="Zhao L."/>
            <person name="Wei J."/>
            <person name="Que T."/>
            <person name="Du C."/>
            <person name="Cheng J."/>
            <person name="Dai P."/>
            <person name="Han X."/>
            <person name="Huang E."/>
            <person name="Gao Y."/>
            <person name="Liu J."/>
            <person name="Shao H."/>
            <person name="Ye R."/>
            <person name="Li L."/>
            <person name="Wei W."/>
            <person name="Wang X."/>
            <person name="Wang C."/>
            <person name="Huo Q."/>
            <person name="Li W."/>
            <person name="Guo W."/>
            <person name="Chen H."/>
            <person name="Chen S."/>
            <person name="Zhou L."/>
            <person name="Zhou L."/>
            <person name="Ni X."/>
            <person name="Tian J."/>
            <person name="Zhou Y."/>
            <person name="Sheng Y."/>
            <person name="Liu T."/>
            <person name="Pan Y."/>
            <person name="Xia L."/>
            <person name="Li J."/>
            <person name="Zhao F."/>
            <person name="Cao W."/>
        </authorList>
    </citation>
    <scope>NUCLEOTIDE SEQUENCE</scope>
    <source>
        <strain evidence="2">Rsan-2018</strain>
        <tissue evidence="2">Larvae</tissue>
    </source>
</reference>
<name>A0A9D4SW65_RHISA</name>
<feature type="domain" description="Endonuclease/exonuclease/phosphatase" evidence="1">
    <location>
        <begin position="71"/>
        <end position="185"/>
    </location>
</feature>
<protein>
    <recommendedName>
        <fullName evidence="1">Endonuclease/exonuclease/phosphatase domain-containing protein</fullName>
    </recommendedName>
</protein>
<dbReference type="InterPro" id="IPR036691">
    <property type="entry name" value="Endo/exonu/phosph_ase_sf"/>
</dbReference>
<accession>A0A9D4SW65</accession>
<gene>
    <name evidence="2" type="ORF">HPB52_010799</name>
</gene>
<dbReference type="GO" id="GO:0003824">
    <property type="term" value="F:catalytic activity"/>
    <property type="evidence" value="ECO:0007669"/>
    <property type="project" value="InterPro"/>
</dbReference>
<dbReference type="Gene3D" id="3.60.10.10">
    <property type="entry name" value="Endonuclease/exonuclease/phosphatase"/>
    <property type="match status" value="1"/>
</dbReference>
<evidence type="ECO:0000259" key="1">
    <source>
        <dbReference type="Pfam" id="PF14529"/>
    </source>
</evidence>
<reference evidence="2" key="1">
    <citation type="journal article" date="2020" name="Cell">
        <title>Large-Scale Comparative Analyses of Tick Genomes Elucidate Their Genetic Diversity and Vector Capacities.</title>
        <authorList>
            <consortium name="Tick Genome and Microbiome Consortium (TIGMIC)"/>
            <person name="Jia N."/>
            <person name="Wang J."/>
            <person name="Shi W."/>
            <person name="Du L."/>
            <person name="Sun Y."/>
            <person name="Zhan W."/>
            <person name="Jiang J.F."/>
            <person name="Wang Q."/>
            <person name="Zhang B."/>
            <person name="Ji P."/>
            <person name="Bell-Sakyi L."/>
            <person name="Cui X.M."/>
            <person name="Yuan T.T."/>
            <person name="Jiang B.G."/>
            <person name="Yang W.F."/>
            <person name="Lam T.T."/>
            <person name="Chang Q.C."/>
            <person name="Ding S.J."/>
            <person name="Wang X.J."/>
            <person name="Zhu J.G."/>
            <person name="Ruan X.D."/>
            <person name="Zhao L."/>
            <person name="Wei J.T."/>
            <person name="Ye R.Z."/>
            <person name="Que T.C."/>
            <person name="Du C.H."/>
            <person name="Zhou Y.H."/>
            <person name="Cheng J.X."/>
            <person name="Dai P.F."/>
            <person name="Guo W.B."/>
            <person name="Han X.H."/>
            <person name="Huang E.J."/>
            <person name="Li L.F."/>
            <person name="Wei W."/>
            <person name="Gao Y.C."/>
            <person name="Liu J.Z."/>
            <person name="Shao H.Z."/>
            <person name="Wang X."/>
            <person name="Wang C.C."/>
            <person name="Yang T.C."/>
            <person name="Huo Q.B."/>
            <person name="Li W."/>
            <person name="Chen H.Y."/>
            <person name="Chen S.E."/>
            <person name="Zhou L.G."/>
            <person name="Ni X.B."/>
            <person name="Tian J.H."/>
            <person name="Sheng Y."/>
            <person name="Liu T."/>
            <person name="Pan Y.S."/>
            <person name="Xia L.Y."/>
            <person name="Li J."/>
            <person name="Zhao F."/>
            <person name="Cao W.C."/>
        </authorList>
    </citation>
    <scope>NUCLEOTIDE SEQUENCE</scope>
    <source>
        <strain evidence="2">Rsan-2018</strain>
    </source>
</reference>
<evidence type="ECO:0000313" key="3">
    <source>
        <dbReference type="Proteomes" id="UP000821837"/>
    </source>
</evidence>
<dbReference type="Proteomes" id="UP000821837">
    <property type="component" value="Chromosome 5"/>
</dbReference>
<comment type="caution">
    <text evidence="2">The sequence shown here is derived from an EMBL/GenBank/DDBJ whole genome shotgun (WGS) entry which is preliminary data.</text>
</comment>
<dbReference type="AlphaFoldDB" id="A0A9D4SW65"/>
<dbReference type="EMBL" id="JABSTV010001251">
    <property type="protein sequence ID" value="KAH7951607.1"/>
    <property type="molecule type" value="Genomic_DNA"/>
</dbReference>
<dbReference type="PANTHER" id="PTHR36688">
    <property type="entry name" value="ENDO/EXONUCLEASE/PHOSPHATASE DOMAIN-CONTAINING PROTEIN"/>
    <property type="match status" value="1"/>
</dbReference>
<sequence length="421" mass="48741">MHLDPDVIALQETEAEDFKVSRYLTHVSDGKKRTAILTKKTINAQQHCIHPRIEHTLVEIVPEKKHQQSLFVLNVYSPPKDHLKDLDKLMREVKKLSKGNGLIVVGDFNAPHVAWGYTASKKKGEDMHNVAQHHHLTLLNDPQTPTRIGNSVSRNTSPDLTFVKGLKHYEWSCMDENLGSDHFIVGTIIPHHKSATKIGKAKITDWQAFRKDESALDATIDDIEMWTRKVVERAEKHTRVIQLSRDTPVVDPHLLHLWEARRGLARRWQRHKWNRKLKVRISKLVEEAQEYSEQLERKNWHNTCNKLQGTLSTKRTWAILKTLLAKKETKSAAKQKVHRLIHNHPGEAQDIIKEVKKFLGTQRNINVHSRFDEYRAFAVLQIKGDFLGWRYRKMTPAQCLNCLWEANGRTKFSYVGGNVVN</sequence>
<organism evidence="2 3">
    <name type="scientific">Rhipicephalus sanguineus</name>
    <name type="common">Brown dog tick</name>
    <name type="synonym">Ixodes sanguineus</name>
    <dbReference type="NCBI Taxonomy" id="34632"/>
    <lineage>
        <taxon>Eukaryota</taxon>
        <taxon>Metazoa</taxon>
        <taxon>Ecdysozoa</taxon>
        <taxon>Arthropoda</taxon>
        <taxon>Chelicerata</taxon>
        <taxon>Arachnida</taxon>
        <taxon>Acari</taxon>
        <taxon>Parasitiformes</taxon>
        <taxon>Ixodida</taxon>
        <taxon>Ixodoidea</taxon>
        <taxon>Ixodidae</taxon>
        <taxon>Rhipicephalinae</taxon>
        <taxon>Rhipicephalus</taxon>
        <taxon>Rhipicephalus</taxon>
    </lineage>
</organism>
<keyword evidence="3" id="KW-1185">Reference proteome</keyword>
<dbReference type="Pfam" id="PF14529">
    <property type="entry name" value="Exo_endo_phos_2"/>
    <property type="match status" value="1"/>
</dbReference>
<dbReference type="PANTHER" id="PTHR36688:SF2">
    <property type="entry name" value="ENDONUCLEASE_EXONUCLEASE_PHOSPHATASE DOMAIN-CONTAINING PROTEIN"/>
    <property type="match status" value="1"/>
</dbReference>
<dbReference type="InterPro" id="IPR005135">
    <property type="entry name" value="Endo/exonuclease/phosphatase"/>
</dbReference>
<dbReference type="SUPFAM" id="SSF56219">
    <property type="entry name" value="DNase I-like"/>
    <property type="match status" value="1"/>
</dbReference>